<evidence type="ECO:0000313" key="2">
    <source>
        <dbReference type="Proteomes" id="UP000053424"/>
    </source>
</evidence>
<evidence type="ECO:0000313" key="1">
    <source>
        <dbReference type="EMBL" id="KIM37312.1"/>
    </source>
</evidence>
<name>A0A0C2Y8G5_HEBCY</name>
<keyword evidence="2" id="KW-1185">Reference proteome</keyword>
<accession>A0A0C2Y8G5</accession>
<reference evidence="1 2" key="1">
    <citation type="submission" date="2014-04" db="EMBL/GenBank/DDBJ databases">
        <authorList>
            <consortium name="DOE Joint Genome Institute"/>
            <person name="Kuo A."/>
            <person name="Gay G."/>
            <person name="Dore J."/>
            <person name="Kohler A."/>
            <person name="Nagy L.G."/>
            <person name="Floudas D."/>
            <person name="Copeland A."/>
            <person name="Barry K.W."/>
            <person name="Cichocki N."/>
            <person name="Veneault-Fourrey C."/>
            <person name="LaButti K."/>
            <person name="Lindquist E.A."/>
            <person name="Lipzen A."/>
            <person name="Lundell T."/>
            <person name="Morin E."/>
            <person name="Murat C."/>
            <person name="Sun H."/>
            <person name="Tunlid A."/>
            <person name="Henrissat B."/>
            <person name="Grigoriev I.V."/>
            <person name="Hibbett D.S."/>
            <person name="Martin F."/>
            <person name="Nordberg H.P."/>
            <person name="Cantor M.N."/>
            <person name="Hua S.X."/>
        </authorList>
    </citation>
    <scope>NUCLEOTIDE SEQUENCE [LARGE SCALE GENOMIC DNA]</scope>
    <source>
        <strain evidence="2">h7</strain>
    </source>
</reference>
<dbReference type="OrthoDB" id="2269034at2759"/>
<dbReference type="Proteomes" id="UP000053424">
    <property type="component" value="Unassembled WGS sequence"/>
</dbReference>
<reference evidence="2" key="2">
    <citation type="submission" date="2015-01" db="EMBL/GenBank/DDBJ databases">
        <title>Evolutionary Origins and Diversification of the Mycorrhizal Mutualists.</title>
        <authorList>
            <consortium name="DOE Joint Genome Institute"/>
            <consortium name="Mycorrhizal Genomics Consortium"/>
            <person name="Kohler A."/>
            <person name="Kuo A."/>
            <person name="Nagy L.G."/>
            <person name="Floudas D."/>
            <person name="Copeland A."/>
            <person name="Barry K.W."/>
            <person name="Cichocki N."/>
            <person name="Veneault-Fourrey C."/>
            <person name="LaButti K."/>
            <person name="Lindquist E.A."/>
            <person name="Lipzen A."/>
            <person name="Lundell T."/>
            <person name="Morin E."/>
            <person name="Murat C."/>
            <person name="Riley R."/>
            <person name="Ohm R."/>
            <person name="Sun H."/>
            <person name="Tunlid A."/>
            <person name="Henrissat B."/>
            <person name="Grigoriev I.V."/>
            <person name="Hibbett D.S."/>
            <person name="Martin F."/>
        </authorList>
    </citation>
    <scope>NUCLEOTIDE SEQUENCE [LARGE SCALE GENOMIC DNA]</scope>
    <source>
        <strain evidence="2">h7</strain>
    </source>
</reference>
<protein>
    <submittedName>
        <fullName evidence="1">Uncharacterized protein</fullName>
    </submittedName>
</protein>
<dbReference type="EMBL" id="KN831798">
    <property type="protein sequence ID" value="KIM37312.1"/>
    <property type="molecule type" value="Genomic_DNA"/>
</dbReference>
<dbReference type="AlphaFoldDB" id="A0A0C2Y8G5"/>
<proteinExistence type="predicted"/>
<gene>
    <name evidence="1" type="ORF">M413DRAFT_423542</name>
</gene>
<sequence>MKLLHSLPQFLTFHAFYISFTPSISLSDCDIFRMSGLATAVLQTIVQSARDLRRIWVSKISEDRPTPPDTFYVPAEITRDIFRACLPPEDPVDNLSSEEEMSYTPVFSRNSKWTPFELAQVCRDWRSNAFETRELWQSIVIIGPKRCHLHRARLWIANVGPHPIDIVLEQTSDSDEEREVTGELMTLFAQRLTSWRKVSFTFFGPKPLIPSNLLVQSIAAIARERDPKLRDALFNFNLQSHAHPERWEVSSLIEIFHSLQNISSLVALRWSAAFTPGLKFSRNLVFLDLDSPISMVDLIENLVRSPQLQSLLARNVTQTIVPIHNAVMHQGDDMDVDMENVPRVVLPALQQLSIIFKQVNPVPFFDRVSLPSLTVLELLGLGPQQLYLVRQLLQVSECTLDGFGFFLNTPMTQEQVIDWLQLEEIQLVRRLSIYAEITDDIVNMLHRPALYGTKADTGETYFPNLTTLKLGFVKQGIDDGNVLRMLGSRFWAPIDRPEWPELSNAKVHGFPEDINTARLRGYKQRLKGAKVKGSRRRDKELKLVTWAL</sequence>
<organism evidence="1 2">
    <name type="scientific">Hebeloma cylindrosporum</name>
    <dbReference type="NCBI Taxonomy" id="76867"/>
    <lineage>
        <taxon>Eukaryota</taxon>
        <taxon>Fungi</taxon>
        <taxon>Dikarya</taxon>
        <taxon>Basidiomycota</taxon>
        <taxon>Agaricomycotina</taxon>
        <taxon>Agaricomycetes</taxon>
        <taxon>Agaricomycetidae</taxon>
        <taxon>Agaricales</taxon>
        <taxon>Agaricineae</taxon>
        <taxon>Hymenogastraceae</taxon>
        <taxon>Hebeloma</taxon>
    </lineage>
</organism>
<dbReference type="HOGENOM" id="CLU_535331_0_0_1"/>